<dbReference type="Pfam" id="PF01494">
    <property type="entry name" value="FAD_binding_3"/>
    <property type="match status" value="2"/>
</dbReference>
<dbReference type="InterPro" id="IPR050493">
    <property type="entry name" value="FAD-dep_Monooxygenase_BioMet"/>
</dbReference>
<reference evidence="9" key="2">
    <citation type="submission" date="2020-04" db="EMBL/GenBank/DDBJ databases">
        <authorList>
            <consortium name="NCBI Genome Project"/>
        </authorList>
    </citation>
    <scope>NUCLEOTIDE SEQUENCE</scope>
    <source>
        <strain evidence="9">CBS 304.34</strain>
    </source>
</reference>
<dbReference type="OrthoDB" id="16820at2759"/>
<keyword evidence="2" id="KW-0285">Flavoprotein</keyword>
<name>A0A6A6XY85_9PEZI</name>
<dbReference type="PANTHER" id="PTHR13789:SF306">
    <property type="entry name" value="HYDROXYLASE, PUTATIVE-RELATED"/>
    <property type="match status" value="1"/>
</dbReference>
<feature type="domain" description="FAD-binding" evidence="6">
    <location>
        <begin position="75"/>
        <end position="327"/>
    </location>
</feature>
<dbReference type="Gene3D" id="3.50.50.60">
    <property type="entry name" value="FAD/NAD(P)-binding domain"/>
    <property type="match status" value="2"/>
</dbReference>
<keyword evidence="5" id="KW-0503">Monooxygenase</keyword>
<dbReference type="EMBL" id="MU003729">
    <property type="protein sequence ID" value="KAF2801516.1"/>
    <property type="molecule type" value="Genomic_DNA"/>
</dbReference>
<dbReference type="GO" id="GO:0071949">
    <property type="term" value="F:FAD binding"/>
    <property type="evidence" value="ECO:0007669"/>
    <property type="project" value="InterPro"/>
</dbReference>
<dbReference type="InterPro" id="IPR002938">
    <property type="entry name" value="FAD-bd"/>
</dbReference>
<evidence type="ECO:0000259" key="6">
    <source>
        <dbReference type="Pfam" id="PF01494"/>
    </source>
</evidence>
<dbReference type="Proteomes" id="UP000504636">
    <property type="component" value="Unplaced"/>
</dbReference>
<keyword evidence="8" id="KW-1185">Reference proteome</keyword>
<organism evidence="7">
    <name type="scientific">Mytilinidion resinicola</name>
    <dbReference type="NCBI Taxonomy" id="574789"/>
    <lineage>
        <taxon>Eukaryota</taxon>
        <taxon>Fungi</taxon>
        <taxon>Dikarya</taxon>
        <taxon>Ascomycota</taxon>
        <taxon>Pezizomycotina</taxon>
        <taxon>Dothideomycetes</taxon>
        <taxon>Pleosporomycetidae</taxon>
        <taxon>Mytilinidiales</taxon>
        <taxon>Mytilinidiaceae</taxon>
        <taxon>Mytilinidion</taxon>
    </lineage>
</organism>
<dbReference type="PRINTS" id="PR00420">
    <property type="entry name" value="RNGMNOXGNASE"/>
</dbReference>
<dbReference type="AlphaFoldDB" id="A0A6A6XY85"/>
<protein>
    <submittedName>
        <fullName evidence="7 9">FAD/NAD(P)-binding domain-containing protein</fullName>
    </submittedName>
</protein>
<dbReference type="GO" id="GO:0004497">
    <property type="term" value="F:monooxygenase activity"/>
    <property type="evidence" value="ECO:0007669"/>
    <property type="project" value="UniProtKB-KW"/>
</dbReference>
<accession>A0A6A6XY85</accession>
<keyword evidence="4" id="KW-0560">Oxidoreductase</keyword>
<evidence type="ECO:0000256" key="4">
    <source>
        <dbReference type="ARBA" id="ARBA00023002"/>
    </source>
</evidence>
<evidence type="ECO:0000313" key="7">
    <source>
        <dbReference type="EMBL" id="KAF2801516.1"/>
    </source>
</evidence>
<evidence type="ECO:0000256" key="3">
    <source>
        <dbReference type="ARBA" id="ARBA00022827"/>
    </source>
</evidence>
<reference evidence="9" key="3">
    <citation type="submission" date="2025-04" db="UniProtKB">
        <authorList>
            <consortium name="RefSeq"/>
        </authorList>
    </citation>
    <scope>IDENTIFICATION</scope>
    <source>
        <strain evidence="9">CBS 304.34</strain>
    </source>
</reference>
<dbReference type="InterPro" id="IPR036188">
    <property type="entry name" value="FAD/NAD-bd_sf"/>
</dbReference>
<comment type="similarity">
    <text evidence="1">Belongs to the paxM FAD-dependent monooxygenase family.</text>
</comment>
<feature type="domain" description="FAD-binding" evidence="6">
    <location>
        <begin position="330"/>
        <end position="390"/>
    </location>
</feature>
<evidence type="ECO:0000256" key="5">
    <source>
        <dbReference type="ARBA" id="ARBA00023033"/>
    </source>
</evidence>
<evidence type="ECO:0000313" key="8">
    <source>
        <dbReference type="Proteomes" id="UP000504636"/>
    </source>
</evidence>
<evidence type="ECO:0000256" key="2">
    <source>
        <dbReference type="ARBA" id="ARBA00022630"/>
    </source>
</evidence>
<evidence type="ECO:0000256" key="1">
    <source>
        <dbReference type="ARBA" id="ARBA00007992"/>
    </source>
</evidence>
<dbReference type="GeneID" id="54464064"/>
<gene>
    <name evidence="7 9" type="ORF">BDZ99DRAFT_492507</name>
</gene>
<dbReference type="SUPFAM" id="SSF54373">
    <property type="entry name" value="FAD-linked reductases, C-terminal domain"/>
    <property type="match status" value="1"/>
</dbReference>
<keyword evidence="3" id="KW-0274">FAD</keyword>
<sequence>MVQVVEDYTPVVNGTASTVKSRKTYQQAIVSSQPSLTASYLSQSLRFLQKLRSKENFTEEPRSSSHPTPARLRLNIVVVGAGLGGLSLAIALARRGHSVRVLEQASKLGEVGASIQIPPNSGRLLHRWGVFEYLEKWAVKPEGINFRRWEDGQAIGYTALGKTFQADFNVPYYVVHRAHFHEALHQRASQLGVAVELHSRVVGYSEQKSSVVLDSGTTIQGDLVIAADDSRIKSKARQAIHPGLCQDPQFNGFAAYRATVDVQKMQNSPEIAWLLEKPSLNIRIGEDRHVMTYTIAAGESFNMVLSHIDRSEPATWTEKFAKEHIQQEFTRLVIIGDAAHAMLPYMSQGAAMAVEDGAALAVALNHISTIDELPFVLRAFEKERIKRSSDMQNASTVNGLIWHFADGPEQRARDTSMAAEVVGSPFTSSANQWSDPVTQWWAYGYDAESKMEEAWDEAVRALIMRAG</sequence>
<reference evidence="7 9" key="1">
    <citation type="journal article" date="2020" name="Stud. Mycol.">
        <title>101 Dothideomycetes genomes: a test case for predicting lifestyles and emergence of pathogens.</title>
        <authorList>
            <person name="Haridas S."/>
            <person name="Albert R."/>
            <person name="Binder M."/>
            <person name="Bloem J."/>
            <person name="Labutti K."/>
            <person name="Salamov A."/>
            <person name="Andreopoulos B."/>
            <person name="Baker S."/>
            <person name="Barry K."/>
            <person name="Bills G."/>
            <person name="Bluhm B."/>
            <person name="Cannon C."/>
            <person name="Castanera R."/>
            <person name="Culley D."/>
            <person name="Daum C."/>
            <person name="Ezra D."/>
            <person name="Gonzalez J."/>
            <person name="Henrissat B."/>
            <person name="Kuo A."/>
            <person name="Liang C."/>
            <person name="Lipzen A."/>
            <person name="Lutzoni F."/>
            <person name="Magnuson J."/>
            <person name="Mondo S."/>
            <person name="Nolan M."/>
            <person name="Ohm R."/>
            <person name="Pangilinan J."/>
            <person name="Park H.-J."/>
            <person name="Ramirez L."/>
            <person name="Alfaro M."/>
            <person name="Sun H."/>
            <person name="Tritt A."/>
            <person name="Yoshinaga Y."/>
            <person name="Zwiers L.-H."/>
            <person name="Turgeon B."/>
            <person name="Goodwin S."/>
            <person name="Spatafora J."/>
            <person name="Crous P."/>
            <person name="Grigoriev I."/>
        </authorList>
    </citation>
    <scope>NUCLEOTIDE SEQUENCE</scope>
    <source>
        <strain evidence="7 9">CBS 304.34</strain>
    </source>
</reference>
<dbReference type="SUPFAM" id="SSF51905">
    <property type="entry name" value="FAD/NAD(P)-binding domain"/>
    <property type="match status" value="1"/>
</dbReference>
<dbReference type="PANTHER" id="PTHR13789">
    <property type="entry name" value="MONOOXYGENASE"/>
    <property type="match status" value="1"/>
</dbReference>
<evidence type="ECO:0000313" key="9">
    <source>
        <dbReference type="RefSeq" id="XP_033568480.1"/>
    </source>
</evidence>
<proteinExistence type="inferred from homology"/>
<dbReference type="RefSeq" id="XP_033568480.1">
    <property type="nucleotide sequence ID" value="XM_033723171.1"/>
</dbReference>